<dbReference type="SUPFAM" id="SSF144232">
    <property type="entry name" value="HIT/MYND zinc finger-like"/>
    <property type="match status" value="1"/>
</dbReference>
<keyword evidence="7" id="KW-1185">Reference proteome</keyword>
<keyword evidence="1" id="KW-0479">Metal-binding</keyword>
<protein>
    <recommendedName>
        <fullName evidence="5">HIT-type domain-containing protein</fullName>
    </recommendedName>
</protein>
<name>A0A2Z6RFK8_9GLOM</name>
<comment type="caution">
    <text evidence="6">The sequence shown here is derived from an EMBL/GenBank/DDBJ whole genome shotgun (WGS) entry which is preliminary data.</text>
</comment>
<dbReference type="Proteomes" id="UP000247702">
    <property type="component" value="Unassembled WGS sequence"/>
</dbReference>
<dbReference type="GO" id="GO:0005634">
    <property type="term" value="C:nucleus"/>
    <property type="evidence" value="ECO:0007669"/>
    <property type="project" value="TreeGrafter"/>
</dbReference>
<dbReference type="STRING" id="94130.A0A2Z6RFK8"/>
<evidence type="ECO:0000256" key="1">
    <source>
        <dbReference type="ARBA" id="ARBA00022723"/>
    </source>
</evidence>
<dbReference type="InterPro" id="IPR051639">
    <property type="entry name" value="BCD1"/>
</dbReference>
<sequence>MRLDNQIIKQFANFLFWNMVDYYNFTDPLALILQGYEDSDEEKVESKGQVKSKVEEPNTSKDQIFSEISSAALSDSLRETTSKNLLENHPDSTKCQNCNVIAWKYKCPKCNFHSCSLKCCKLHKEKYSCEGIRSKVNYVPIEQYGYENLMSDYVFLEDISRTIDSAHRFMSDNKQMFEERRRKYFPYSKKRKFNKFKKRHN</sequence>
<dbReference type="AlphaFoldDB" id="A0A2Z6RFK8"/>
<dbReference type="InterPro" id="IPR007529">
    <property type="entry name" value="Znf_HIT"/>
</dbReference>
<dbReference type="Pfam" id="PF04438">
    <property type="entry name" value="zf-HIT"/>
    <property type="match status" value="1"/>
</dbReference>
<dbReference type="Gene3D" id="3.30.60.190">
    <property type="match status" value="1"/>
</dbReference>
<dbReference type="GO" id="GO:0008270">
    <property type="term" value="F:zinc ion binding"/>
    <property type="evidence" value="ECO:0007669"/>
    <property type="project" value="UniProtKB-UniRule"/>
</dbReference>
<dbReference type="PROSITE" id="PS51083">
    <property type="entry name" value="ZF_HIT"/>
    <property type="match status" value="1"/>
</dbReference>
<feature type="domain" description="HIT-type" evidence="5">
    <location>
        <begin position="95"/>
        <end position="129"/>
    </location>
</feature>
<evidence type="ECO:0000256" key="4">
    <source>
        <dbReference type="PROSITE-ProRule" id="PRU00453"/>
    </source>
</evidence>
<dbReference type="PANTHER" id="PTHR13483">
    <property type="entry name" value="BOX C_D SNORNA PROTEIN 1-RELATED"/>
    <property type="match status" value="1"/>
</dbReference>
<evidence type="ECO:0000256" key="2">
    <source>
        <dbReference type="ARBA" id="ARBA00022771"/>
    </source>
</evidence>
<accession>A0A2Z6RFK8</accession>
<dbReference type="EMBL" id="BEXD01003557">
    <property type="protein sequence ID" value="GBC01466.1"/>
    <property type="molecule type" value="Genomic_DNA"/>
</dbReference>
<evidence type="ECO:0000259" key="5">
    <source>
        <dbReference type="PROSITE" id="PS51083"/>
    </source>
</evidence>
<dbReference type="GO" id="GO:0000463">
    <property type="term" value="P:maturation of LSU-rRNA from tricistronic rRNA transcript (SSU-rRNA, 5.8S rRNA, LSU-rRNA)"/>
    <property type="evidence" value="ECO:0007669"/>
    <property type="project" value="TreeGrafter"/>
</dbReference>
<evidence type="ECO:0000256" key="3">
    <source>
        <dbReference type="ARBA" id="ARBA00022833"/>
    </source>
</evidence>
<evidence type="ECO:0000313" key="6">
    <source>
        <dbReference type="EMBL" id="GBC01466.1"/>
    </source>
</evidence>
<proteinExistence type="predicted"/>
<reference evidence="6 7" key="1">
    <citation type="submission" date="2017-11" db="EMBL/GenBank/DDBJ databases">
        <title>The genome of Rhizophagus clarus HR1 reveals common genetic basis of auxotrophy among arbuscular mycorrhizal fungi.</title>
        <authorList>
            <person name="Kobayashi Y."/>
        </authorList>
    </citation>
    <scope>NUCLEOTIDE SEQUENCE [LARGE SCALE GENOMIC DNA]</scope>
    <source>
        <strain evidence="6 7">HR1</strain>
    </source>
</reference>
<dbReference type="PANTHER" id="PTHR13483:SF3">
    <property type="entry name" value="BOX C_D SNORNA PROTEIN 1"/>
    <property type="match status" value="1"/>
</dbReference>
<gene>
    <name evidence="6" type="ORF">RclHR1_00420028</name>
</gene>
<dbReference type="GO" id="GO:0048254">
    <property type="term" value="P:snoRNA localization"/>
    <property type="evidence" value="ECO:0007669"/>
    <property type="project" value="TreeGrafter"/>
</dbReference>
<keyword evidence="2 4" id="KW-0863">Zinc-finger</keyword>
<dbReference type="GO" id="GO:0000492">
    <property type="term" value="P:box C/D snoRNP assembly"/>
    <property type="evidence" value="ECO:0007669"/>
    <property type="project" value="TreeGrafter"/>
</dbReference>
<keyword evidence="3" id="KW-0862">Zinc</keyword>
<dbReference type="CDD" id="cd23023">
    <property type="entry name" value="zf-HIT_BCD1"/>
    <property type="match status" value="1"/>
</dbReference>
<evidence type="ECO:0000313" key="7">
    <source>
        <dbReference type="Proteomes" id="UP000247702"/>
    </source>
</evidence>
<dbReference type="GO" id="GO:0070761">
    <property type="term" value="C:pre-snoRNP complex"/>
    <property type="evidence" value="ECO:0007669"/>
    <property type="project" value="TreeGrafter"/>
</dbReference>
<organism evidence="6 7">
    <name type="scientific">Rhizophagus clarus</name>
    <dbReference type="NCBI Taxonomy" id="94130"/>
    <lineage>
        <taxon>Eukaryota</taxon>
        <taxon>Fungi</taxon>
        <taxon>Fungi incertae sedis</taxon>
        <taxon>Mucoromycota</taxon>
        <taxon>Glomeromycotina</taxon>
        <taxon>Glomeromycetes</taxon>
        <taxon>Glomerales</taxon>
        <taxon>Glomeraceae</taxon>
        <taxon>Rhizophagus</taxon>
    </lineage>
</organism>